<dbReference type="Proteomes" id="UP000179807">
    <property type="component" value="Unassembled WGS sequence"/>
</dbReference>
<accession>A0A1J4KBU7</accession>
<dbReference type="InterPro" id="IPR016024">
    <property type="entry name" value="ARM-type_fold"/>
</dbReference>
<dbReference type="GeneID" id="94837276"/>
<dbReference type="VEuPathDB" id="TrichDB:TRFO_22462"/>
<protein>
    <submittedName>
        <fullName evidence="1">Uncharacterized protein</fullName>
    </submittedName>
</protein>
<dbReference type="SUPFAM" id="SSF48371">
    <property type="entry name" value="ARM repeat"/>
    <property type="match status" value="1"/>
</dbReference>
<keyword evidence="2" id="KW-1185">Reference proteome</keyword>
<dbReference type="Gene3D" id="1.25.10.10">
    <property type="entry name" value="Leucine-rich Repeat Variant"/>
    <property type="match status" value="1"/>
</dbReference>
<reference evidence="1" key="1">
    <citation type="submission" date="2016-10" db="EMBL/GenBank/DDBJ databases">
        <authorList>
            <person name="Benchimol M."/>
            <person name="Almeida L.G."/>
            <person name="Vasconcelos A.T."/>
            <person name="Perreira-Neves A."/>
            <person name="Rosa I.A."/>
            <person name="Tasca T."/>
            <person name="Bogo M.R."/>
            <person name="de Souza W."/>
        </authorList>
    </citation>
    <scope>NUCLEOTIDE SEQUENCE [LARGE SCALE GENOMIC DNA]</scope>
    <source>
        <strain evidence="1">K</strain>
    </source>
</reference>
<dbReference type="EMBL" id="MLAK01000655">
    <property type="protein sequence ID" value="OHT08879.1"/>
    <property type="molecule type" value="Genomic_DNA"/>
</dbReference>
<sequence>MNIGKPPNIEDLLKMKAYLISYKKLIFSQECIAVKFNYIKFVDSIFPSAREDIKLLIYDGLFSLARDINASVRQRALTVLSTTAPIPKEWIFDTLSKGEHLNGSIVNKPYVGTLGMCLDDPMPEVRSVAISALAKSVTKSDDPHANEVMTAITQLINDASYLVRASAISGLYQTSTIVGHLVQLEDSQFRLVLPVILDKDSPQRDRIEVLKFIGRLSVTSHDQMLKVFEDLGTAVEKCDWSVLLMTSYTFGRNNPSFARIVAANFLETLWASYYDLGYPPRNAFIRIIIILGAYEENHFPLPTAIQKVAHTLIPLLIGLREQYNLNDSSISTRNSSVDLQQLKGIIEGSELALREVLAMNDSLKDACDYVLEKAPQSSFINKTITCEKVQHSENEVENQNSYYENEQNNVNDENYSDTDSKVNINYSNKTFIKNEITKYRGQITLPPPNSKYTAFTYQPPRNFFLRVCGKVTPYPKDSILLLALNQPLHGKYFFNIEMKPDGTFSLEPTISLPAFYPYCKIEMSLHLASKDNDKELITITDSPLELWFKVEH</sequence>
<evidence type="ECO:0000313" key="2">
    <source>
        <dbReference type="Proteomes" id="UP000179807"/>
    </source>
</evidence>
<dbReference type="RefSeq" id="XP_068362015.1">
    <property type="nucleotide sequence ID" value="XM_068502572.1"/>
</dbReference>
<comment type="caution">
    <text evidence="1">The sequence shown here is derived from an EMBL/GenBank/DDBJ whole genome shotgun (WGS) entry which is preliminary data.</text>
</comment>
<dbReference type="InterPro" id="IPR011989">
    <property type="entry name" value="ARM-like"/>
</dbReference>
<evidence type="ECO:0000313" key="1">
    <source>
        <dbReference type="EMBL" id="OHT08879.1"/>
    </source>
</evidence>
<dbReference type="AlphaFoldDB" id="A0A1J4KBU7"/>
<gene>
    <name evidence="1" type="ORF">TRFO_22462</name>
</gene>
<name>A0A1J4KBU7_9EUKA</name>
<proteinExistence type="predicted"/>
<organism evidence="1 2">
    <name type="scientific">Tritrichomonas foetus</name>
    <dbReference type="NCBI Taxonomy" id="1144522"/>
    <lineage>
        <taxon>Eukaryota</taxon>
        <taxon>Metamonada</taxon>
        <taxon>Parabasalia</taxon>
        <taxon>Tritrichomonadida</taxon>
        <taxon>Tritrichomonadidae</taxon>
        <taxon>Tritrichomonas</taxon>
    </lineage>
</organism>